<protein>
    <submittedName>
        <fullName evidence="2">GNAT family N-acetyltransferase</fullName>
    </submittedName>
</protein>
<dbReference type="RefSeq" id="WP_353864895.1">
    <property type="nucleotide sequence ID" value="NZ_CP088295.1"/>
</dbReference>
<feature type="domain" description="N-acetyltransferase" evidence="1">
    <location>
        <begin position="2"/>
        <end position="150"/>
    </location>
</feature>
<dbReference type="InterPro" id="IPR016181">
    <property type="entry name" value="Acyl_CoA_acyltransferase"/>
</dbReference>
<organism evidence="2 3">
    <name type="scientific">Svornostia abyssi</name>
    <dbReference type="NCBI Taxonomy" id="2898438"/>
    <lineage>
        <taxon>Bacteria</taxon>
        <taxon>Bacillati</taxon>
        <taxon>Actinomycetota</taxon>
        <taxon>Thermoleophilia</taxon>
        <taxon>Solirubrobacterales</taxon>
        <taxon>Baekduiaceae</taxon>
        <taxon>Svornostia</taxon>
    </lineage>
</organism>
<dbReference type="InterPro" id="IPR000182">
    <property type="entry name" value="GNAT_dom"/>
</dbReference>
<dbReference type="Pfam" id="PF00583">
    <property type="entry name" value="Acetyltransf_1"/>
    <property type="match status" value="1"/>
</dbReference>
<accession>A0ABY5PI97</accession>
<proteinExistence type="predicted"/>
<evidence type="ECO:0000313" key="2">
    <source>
        <dbReference type="EMBL" id="UUY04409.1"/>
    </source>
</evidence>
<evidence type="ECO:0000313" key="3">
    <source>
        <dbReference type="Proteomes" id="UP001058860"/>
    </source>
</evidence>
<dbReference type="Proteomes" id="UP001058860">
    <property type="component" value="Chromosome"/>
</dbReference>
<dbReference type="Gene3D" id="1.10.287.900">
    <property type="entry name" value="The crystal structure of the spermine/spermidine acetyltransferase from enterococcus faecali"/>
    <property type="match status" value="1"/>
</dbReference>
<dbReference type="SUPFAM" id="SSF55729">
    <property type="entry name" value="Acyl-CoA N-acyltransferases (Nat)"/>
    <property type="match status" value="1"/>
</dbReference>
<sequence length="151" mass="16577">MVALRSISASNRAAVEALRVAPAQERFVSGVAESLREAAEHPDAHALPWAVYAGDTPVGFVMIADEVSSPEYLPHYLWKLFIDERHQRQGHGTATLDLIVAYFRGRPGVETLTTSAGQGDGSPIAFYERYGFERTGDVSDGEVLLRFALRE</sequence>
<gene>
    <name evidence="2" type="ORF">LRS13_02435</name>
</gene>
<reference evidence="3" key="1">
    <citation type="submission" date="2021-11" db="EMBL/GenBank/DDBJ databases">
        <title>Cultivation dependent microbiological survey of springs from the worlds oldest radium mine currently devoted to the extraction of radon-saturated water.</title>
        <authorList>
            <person name="Kapinusova G."/>
            <person name="Smrhova T."/>
            <person name="Strejcek M."/>
            <person name="Suman J."/>
            <person name="Jani K."/>
            <person name="Pajer P."/>
            <person name="Uhlik O."/>
        </authorList>
    </citation>
    <scope>NUCLEOTIDE SEQUENCE [LARGE SCALE GENOMIC DNA]</scope>
    <source>
        <strain evidence="3">J379</strain>
    </source>
</reference>
<dbReference type="CDD" id="cd04301">
    <property type="entry name" value="NAT_SF"/>
    <property type="match status" value="1"/>
</dbReference>
<dbReference type="InterPro" id="IPR027455">
    <property type="entry name" value="Sper_AcTfrase_N"/>
</dbReference>
<dbReference type="Gene3D" id="3.40.630.30">
    <property type="match status" value="1"/>
</dbReference>
<dbReference type="EMBL" id="CP088295">
    <property type="protein sequence ID" value="UUY04409.1"/>
    <property type="molecule type" value="Genomic_DNA"/>
</dbReference>
<name>A0ABY5PI97_9ACTN</name>
<keyword evidence="3" id="KW-1185">Reference proteome</keyword>
<dbReference type="PROSITE" id="PS51186">
    <property type="entry name" value="GNAT"/>
    <property type="match status" value="1"/>
</dbReference>
<evidence type="ECO:0000259" key="1">
    <source>
        <dbReference type="PROSITE" id="PS51186"/>
    </source>
</evidence>